<keyword evidence="4" id="KW-0285">Flavoprotein</keyword>
<sequence length="260" mass="28129">MPRRSWVEQIMGMPISVHLRGPGVSTGPGVARVVAAVFEQLRQVDHLMSTYRADSEVIRHRRGELTLSRCHPWVREVVELCEQARLRTDGYFDARLPGGFDPSGLVKGWAVERAARLLAGIDACDYYLNAGGDIALGVAAPDAPGWRVGIEDPRDPTRILAVREARCGGVATSGSAARGAHIVDPHTGRRPDDLLAVTLIGPTLLWADVYATAAFARGADALHWLRTHAPAYEALVVYRDGRAAPADGADQHPEPPAWQA</sequence>
<dbReference type="SUPFAM" id="SSF143631">
    <property type="entry name" value="ApbE-like"/>
    <property type="match status" value="1"/>
</dbReference>
<keyword evidence="6" id="KW-0479">Metal-binding</keyword>
<evidence type="ECO:0000256" key="3">
    <source>
        <dbReference type="ARBA" id="ARBA00016337"/>
    </source>
</evidence>
<dbReference type="Gene3D" id="3.10.520.10">
    <property type="entry name" value="ApbE-like domains"/>
    <property type="match status" value="2"/>
</dbReference>
<dbReference type="EC" id="2.7.1.180" evidence="2"/>
<evidence type="ECO:0000256" key="8">
    <source>
        <dbReference type="ARBA" id="ARBA00022842"/>
    </source>
</evidence>
<dbReference type="PANTHER" id="PTHR30040:SF2">
    <property type="entry name" value="FAD:PROTEIN FMN TRANSFERASE"/>
    <property type="match status" value="1"/>
</dbReference>
<dbReference type="InterPro" id="IPR024932">
    <property type="entry name" value="ApbE"/>
</dbReference>
<evidence type="ECO:0000256" key="9">
    <source>
        <dbReference type="ARBA" id="ARBA00031306"/>
    </source>
</evidence>
<keyword evidence="7" id="KW-0274">FAD</keyword>
<name>A0ABW4FKL7_9PSEU</name>
<evidence type="ECO:0000256" key="7">
    <source>
        <dbReference type="ARBA" id="ARBA00022827"/>
    </source>
</evidence>
<comment type="caution">
    <text evidence="11">The sequence shown here is derived from an EMBL/GenBank/DDBJ whole genome shotgun (WGS) entry which is preliminary data.</text>
</comment>
<evidence type="ECO:0000256" key="1">
    <source>
        <dbReference type="ARBA" id="ARBA00001946"/>
    </source>
</evidence>
<keyword evidence="12" id="KW-1185">Reference proteome</keyword>
<dbReference type="PANTHER" id="PTHR30040">
    <property type="entry name" value="THIAMINE BIOSYNTHESIS LIPOPROTEIN APBE"/>
    <property type="match status" value="1"/>
</dbReference>
<evidence type="ECO:0000313" key="12">
    <source>
        <dbReference type="Proteomes" id="UP001597145"/>
    </source>
</evidence>
<comment type="catalytic activity">
    <reaction evidence="10">
        <text>L-threonyl-[protein] + FAD = FMN-L-threonyl-[protein] + AMP + H(+)</text>
        <dbReference type="Rhea" id="RHEA:36847"/>
        <dbReference type="Rhea" id="RHEA-COMP:11060"/>
        <dbReference type="Rhea" id="RHEA-COMP:11061"/>
        <dbReference type="ChEBI" id="CHEBI:15378"/>
        <dbReference type="ChEBI" id="CHEBI:30013"/>
        <dbReference type="ChEBI" id="CHEBI:57692"/>
        <dbReference type="ChEBI" id="CHEBI:74257"/>
        <dbReference type="ChEBI" id="CHEBI:456215"/>
        <dbReference type="EC" id="2.7.1.180"/>
    </reaction>
</comment>
<proteinExistence type="predicted"/>
<evidence type="ECO:0000256" key="6">
    <source>
        <dbReference type="ARBA" id="ARBA00022723"/>
    </source>
</evidence>
<evidence type="ECO:0000256" key="2">
    <source>
        <dbReference type="ARBA" id="ARBA00011955"/>
    </source>
</evidence>
<accession>A0ABW4FKL7</accession>
<dbReference type="EMBL" id="JBHUCP010000009">
    <property type="protein sequence ID" value="MFD1530810.1"/>
    <property type="molecule type" value="Genomic_DNA"/>
</dbReference>
<evidence type="ECO:0000256" key="10">
    <source>
        <dbReference type="ARBA" id="ARBA00048540"/>
    </source>
</evidence>
<evidence type="ECO:0000256" key="5">
    <source>
        <dbReference type="ARBA" id="ARBA00022679"/>
    </source>
</evidence>
<gene>
    <name evidence="11" type="ORF">ACFSCY_15290</name>
</gene>
<dbReference type="Pfam" id="PF02424">
    <property type="entry name" value="ApbE"/>
    <property type="match status" value="2"/>
</dbReference>
<dbReference type="Proteomes" id="UP001597145">
    <property type="component" value="Unassembled WGS sequence"/>
</dbReference>
<keyword evidence="5 11" id="KW-0808">Transferase</keyword>
<dbReference type="GO" id="GO:0016740">
    <property type="term" value="F:transferase activity"/>
    <property type="evidence" value="ECO:0007669"/>
    <property type="project" value="UniProtKB-KW"/>
</dbReference>
<evidence type="ECO:0000313" key="11">
    <source>
        <dbReference type="EMBL" id="MFD1530810.1"/>
    </source>
</evidence>
<organism evidence="11 12">
    <name type="scientific">Pseudonocardia aurantiaca</name>
    <dbReference type="NCBI Taxonomy" id="75290"/>
    <lineage>
        <taxon>Bacteria</taxon>
        <taxon>Bacillati</taxon>
        <taxon>Actinomycetota</taxon>
        <taxon>Actinomycetes</taxon>
        <taxon>Pseudonocardiales</taxon>
        <taxon>Pseudonocardiaceae</taxon>
        <taxon>Pseudonocardia</taxon>
    </lineage>
</organism>
<comment type="cofactor">
    <cofactor evidence="1">
        <name>Mg(2+)</name>
        <dbReference type="ChEBI" id="CHEBI:18420"/>
    </cofactor>
</comment>
<keyword evidence="8" id="KW-0460">Magnesium</keyword>
<reference evidence="12" key="1">
    <citation type="journal article" date="2019" name="Int. J. Syst. Evol. Microbiol.">
        <title>The Global Catalogue of Microorganisms (GCM) 10K type strain sequencing project: providing services to taxonomists for standard genome sequencing and annotation.</title>
        <authorList>
            <consortium name="The Broad Institute Genomics Platform"/>
            <consortium name="The Broad Institute Genome Sequencing Center for Infectious Disease"/>
            <person name="Wu L."/>
            <person name="Ma J."/>
        </authorList>
    </citation>
    <scope>NUCLEOTIDE SEQUENCE [LARGE SCALE GENOMIC DNA]</scope>
    <source>
        <strain evidence="12">JCM 12165</strain>
    </source>
</reference>
<protein>
    <recommendedName>
        <fullName evidence="3">FAD:protein FMN transferase</fullName>
        <ecNumber evidence="2">2.7.1.180</ecNumber>
    </recommendedName>
    <alternativeName>
        <fullName evidence="9">Flavin transferase</fullName>
    </alternativeName>
</protein>
<dbReference type="InterPro" id="IPR003374">
    <property type="entry name" value="ApbE-like_sf"/>
</dbReference>
<evidence type="ECO:0000256" key="4">
    <source>
        <dbReference type="ARBA" id="ARBA00022630"/>
    </source>
</evidence>
<dbReference type="RefSeq" id="WP_343970636.1">
    <property type="nucleotide sequence ID" value="NZ_BAAAJG010000002.1"/>
</dbReference>